<evidence type="ECO:0000256" key="2">
    <source>
        <dbReference type="SAM" id="SignalP"/>
    </source>
</evidence>
<evidence type="ECO:0000313" key="3">
    <source>
        <dbReference type="EMBL" id="RRJ87498.1"/>
    </source>
</evidence>
<accession>A0A3P3VZI5</accession>
<keyword evidence="4" id="KW-1185">Reference proteome</keyword>
<dbReference type="PROSITE" id="PS51257">
    <property type="entry name" value="PROKAR_LIPOPROTEIN"/>
    <property type="match status" value="1"/>
</dbReference>
<keyword evidence="2" id="KW-0732">Signal</keyword>
<dbReference type="RefSeq" id="WP_124970393.1">
    <property type="nucleotide sequence ID" value="NZ_RQVS01000004.1"/>
</dbReference>
<sequence length="196" mass="19707">MKIRAVAAAALALALGAGLTGCNMISPQRTTMEYAASDGVNVDLGSIAVRNALLIVDTDTEEATQANLVLAAVNTTSSNAQLTVTVDGGAPTQIVLPSSGQSNLVQVGFGDAPQQVVTGQFVSGTTVEVTFKATYTDAEGNSQTQETTHLVPILGASDPTNVLVEYSTLAPAAPAAPAVTPAETPAGEEPVETPAG</sequence>
<dbReference type="Proteomes" id="UP000274391">
    <property type="component" value="Unassembled WGS sequence"/>
</dbReference>
<feature type="region of interest" description="Disordered" evidence="1">
    <location>
        <begin position="174"/>
        <end position="196"/>
    </location>
</feature>
<feature type="signal peptide" evidence="2">
    <location>
        <begin position="1"/>
        <end position="20"/>
    </location>
</feature>
<dbReference type="AlphaFoldDB" id="A0A3P3VZI5"/>
<dbReference type="GO" id="GO:0008168">
    <property type="term" value="F:methyltransferase activity"/>
    <property type="evidence" value="ECO:0007669"/>
    <property type="project" value="UniProtKB-KW"/>
</dbReference>
<evidence type="ECO:0000313" key="4">
    <source>
        <dbReference type="Proteomes" id="UP000274391"/>
    </source>
</evidence>
<reference evidence="3 4" key="1">
    <citation type="submission" date="2018-11" db="EMBL/GenBank/DDBJ databases">
        <title>YIM 102482-1 draft genome.</title>
        <authorList>
            <person name="Li G."/>
            <person name="Jiang Y."/>
        </authorList>
    </citation>
    <scope>NUCLEOTIDE SEQUENCE [LARGE SCALE GENOMIC DNA]</scope>
    <source>
        <strain evidence="3 4">YIM 102482-1</strain>
    </source>
</reference>
<dbReference type="EMBL" id="RQVS01000004">
    <property type="protein sequence ID" value="RRJ87498.1"/>
    <property type="molecule type" value="Genomic_DNA"/>
</dbReference>
<keyword evidence="3" id="KW-0808">Transferase</keyword>
<keyword evidence="3" id="KW-0489">Methyltransferase</keyword>
<evidence type="ECO:0000256" key="1">
    <source>
        <dbReference type="SAM" id="MobiDB-lite"/>
    </source>
</evidence>
<dbReference type="GO" id="GO:0032259">
    <property type="term" value="P:methylation"/>
    <property type="evidence" value="ECO:0007669"/>
    <property type="project" value="UniProtKB-KW"/>
</dbReference>
<organism evidence="3 4">
    <name type="scientific">Gulosibacter macacae</name>
    <dbReference type="NCBI Taxonomy" id="2488791"/>
    <lineage>
        <taxon>Bacteria</taxon>
        <taxon>Bacillati</taxon>
        <taxon>Actinomycetota</taxon>
        <taxon>Actinomycetes</taxon>
        <taxon>Micrococcales</taxon>
        <taxon>Microbacteriaceae</taxon>
        <taxon>Gulosibacter</taxon>
    </lineage>
</organism>
<name>A0A3P3VZI5_9MICO</name>
<dbReference type="OrthoDB" id="3267550at2"/>
<comment type="caution">
    <text evidence="3">The sequence shown here is derived from an EMBL/GenBank/DDBJ whole genome shotgun (WGS) entry which is preliminary data.</text>
</comment>
<protein>
    <submittedName>
        <fullName evidence="3">DNA modification methylase</fullName>
    </submittedName>
</protein>
<feature type="chain" id="PRO_5039399666" evidence="2">
    <location>
        <begin position="21"/>
        <end position="196"/>
    </location>
</feature>
<proteinExistence type="predicted"/>
<gene>
    <name evidence="3" type="ORF">EG850_04135</name>
</gene>